<evidence type="ECO:0000313" key="3">
    <source>
        <dbReference type="Proteomes" id="UP000664800"/>
    </source>
</evidence>
<keyword evidence="1" id="KW-0472">Membrane</keyword>
<dbReference type="EMBL" id="JAFKMR010000010">
    <property type="protein sequence ID" value="MBN8742989.1"/>
    <property type="molecule type" value="Genomic_DNA"/>
</dbReference>
<protein>
    <submittedName>
        <fullName evidence="2">Uncharacterized protein</fullName>
    </submittedName>
</protein>
<feature type="transmembrane region" description="Helical" evidence="1">
    <location>
        <begin position="14"/>
        <end position="38"/>
    </location>
</feature>
<dbReference type="RefSeq" id="WP_276727179.1">
    <property type="nucleotide sequence ID" value="NZ_JAFKMR010000010.1"/>
</dbReference>
<name>A0A8I1SVW0_THIA3</name>
<comment type="caution">
    <text evidence="2">The sequence shown here is derived from an EMBL/GenBank/DDBJ whole genome shotgun (WGS) entry which is preliminary data.</text>
</comment>
<keyword evidence="1" id="KW-0812">Transmembrane</keyword>
<proteinExistence type="predicted"/>
<dbReference type="Proteomes" id="UP000664800">
    <property type="component" value="Unassembled WGS sequence"/>
</dbReference>
<sequence>MSCPDSSRSARYSLWRGLLAAVSGLYLAGALSGCAALLPRGEAQTSKPWSNFSQAHAAYERITPYRTTTAQLRQEGIDPLTTPNITILNYADIVRRLLPPSGNDLALDPGIRDCMQAQTACRGFEIDQRHIDRKRVGNFWLDFLDFRRETVTTGWRFNMLLLVVDDRVVYKLWGGQPEISEVETTRNPLGPLQGFGQSVLGRY</sequence>
<organism evidence="2 3">
    <name type="scientific">Thiomonas arsenitoxydans (strain DSM 22701 / CIP 110005 / 3As)</name>
    <dbReference type="NCBI Taxonomy" id="426114"/>
    <lineage>
        <taxon>Bacteria</taxon>
        <taxon>Pseudomonadati</taxon>
        <taxon>Pseudomonadota</taxon>
        <taxon>Betaproteobacteria</taxon>
        <taxon>Burkholderiales</taxon>
        <taxon>Thiomonas</taxon>
    </lineage>
</organism>
<evidence type="ECO:0000313" key="2">
    <source>
        <dbReference type="EMBL" id="MBN8742989.1"/>
    </source>
</evidence>
<reference evidence="2" key="1">
    <citation type="submission" date="2021-02" db="EMBL/GenBank/DDBJ databases">
        <title>Thiocyanate and organic carbon inputs drive convergent selection for specific autotrophic Afipia and Thiobacillus strains within complex microbiomes.</title>
        <authorList>
            <person name="Huddy R.J."/>
            <person name="Sachdeva R."/>
            <person name="Kadzinga F."/>
            <person name="Kantor R.S."/>
            <person name="Harrison S.T.L."/>
            <person name="Banfield J.F."/>
        </authorList>
    </citation>
    <scope>NUCLEOTIDE SEQUENCE</scope>
    <source>
        <strain evidence="2">SCN18_13_7_16_R3_B_64_19</strain>
    </source>
</reference>
<gene>
    <name evidence="2" type="ORF">J0I24_01640</name>
</gene>
<dbReference type="AlphaFoldDB" id="A0A8I1SVW0"/>
<accession>A0A8I1SVW0</accession>
<evidence type="ECO:0000256" key="1">
    <source>
        <dbReference type="SAM" id="Phobius"/>
    </source>
</evidence>
<keyword evidence="1" id="KW-1133">Transmembrane helix</keyword>